<reference evidence="1 2" key="1">
    <citation type="submission" date="2019-01" db="EMBL/GenBank/DDBJ databases">
        <authorList>
            <person name="Sayadi A."/>
        </authorList>
    </citation>
    <scope>NUCLEOTIDE SEQUENCE [LARGE SCALE GENOMIC DNA]</scope>
</reference>
<dbReference type="EMBL" id="CAACVG010013408">
    <property type="protein sequence ID" value="VEN61796.1"/>
    <property type="molecule type" value="Genomic_DNA"/>
</dbReference>
<name>A0A653DNJ2_CALMS</name>
<evidence type="ECO:0000313" key="2">
    <source>
        <dbReference type="Proteomes" id="UP000410492"/>
    </source>
</evidence>
<organism evidence="1 2">
    <name type="scientific">Callosobruchus maculatus</name>
    <name type="common">Southern cowpea weevil</name>
    <name type="synonym">Pulse bruchid</name>
    <dbReference type="NCBI Taxonomy" id="64391"/>
    <lineage>
        <taxon>Eukaryota</taxon>
        <taxon>Metazoa</taxon>
        <taxon>Ecdysozoa</taxon>
        <taxon>Arthropoda</taxon>
        <taxon>Hexapoda</taxon>
        <taxon>Insecta</taxon>
        <taxon>Pterygota</taxon>
        <taxon>Neoptera</taxon>
        <taxon>Endopterygota</taxon>
        <taxon>Coleoptera</taxon>
        <taxon>Polyphaga</taxon>
        <taxon>Cucujiformia</taxon>
        <taxon>Chrysomeloidea</taxon>
        <taxon>Chrysomelidae</taxon>
        <taxon>Bruchinae</taxon>
        <taxon>Bruchini</taxon>
        <taxon>Callosobruchus</taxon>
    </lineage>
</organism>
<protein>
    <submittedName>
        <fullName evidence="1">Uncharacterized protein</fullName>
    </submittedName>
</protein>
<feature type="non-terminal residue" evidence="1">
    <location>
        <position position="62"/>
    </location>
</feature>
<evidence type="ECO:0000313" key="1">
    <source>
        <dbReference type="EMBL" id="VEN61796.1"/>
    </source>
</evidence>
<gene>
    <name evidence="1" type="ORF">CALMAC_LOCUS19114</name>
</gene>
<sequence>MLENQTKEGTVDFIKHNAADIAAVNVQLSEPEATGSNCQEEEYKQNTEILENRSEEGTVDFI</sequence>
<keyword evidence="2" id="KW-1185">Reference proteome</keyword>
<dbReference type="AlphaFoldDB" id="A0A653DNJ2"/>
<accession>A0A653DNJ2</accession>
<dbReference type="Proteomes" id="UP000410492">
    <property type="component" value="Unassembled WGS sequence"/>
</dbReference>
<proteinExistence type="predicted"/>